<gene>
    <name evidence="1" type="ORF">EVJ58_g8728</name>
</gene>
<reference evidence="1 2" key="1">
    <citation type="submission" date="2019-01" db="EMBL/GenBank/DDBJ databases">
        <title>Genome sequencing of the rare red list fungi Fomitopsis rosea.</title>
        <authorList>
            <person name="Buettner E."/>
            <person name="Kellner H."/>
        </authorList>
    </citation>
    <scope>NUCLEOTIDE SEQUENCE [LARGE SCALE GENOMIC DNA]</scope>
    <source>
        <strain evidence="1 2">DSM 105464</strain>
    </source>
</reference>
<evidence type="ECO:0000313" key="1">
    <source>
        <dbReference type="EMBL" id="TFY54664.1"/>
    </source>
</evidence>
<organism evidence="1 2">
    <name type="scientific">Rhodofomes roseus</name>
    <dbReference type="NCBI Taxonomy" id="34475"/>
    <lineage>
        <taxon>Eukaryota</taxon>
        <taxon>Fungi</taxon>
        <taxon>Dikarya</taxon>
        <taxon>Basidiomycota</taxon>
        <taxon>Agaricomycotina</taxon>
        <taxon>Agaricomycetes</taxon>
        <taxon>Polyporales</taxon>
        <taxon>Rhodofomes</taxon>
    </lineage>
</organism>
<dbReference type="EMBL" id="SEKV01000673">
    <property type="protein sequence ID" value="TFY54664.1"/>
    <property type="molecule type" value="Genomic_DNA"/>
</dbReference>
<dbReference type="Proteomes" id="UP000298390">
    <property type="component" value="Unassembled WGS sequence"/>
</dbReference>
<proteinExistence type="predicted"/>
<evidence type="ECO:0000313" key="2">
    <source>
        <dbReference type="Proteomes" id="UP000298390"/>
    </source>
</evidence>
<comment type="caution">
    <text evidence="1">The sequence shown here is derived from an EMBL/GenBank/DDBJ whole genome shotgun (WGS) entry which is preliminary data.</text>
</comment>
<accession>A0A4Y9XWN3</accession>
<name>A0A4Y9XWN3_9APHY</name>
<sequence>MPSTVLLNPIPGSTMTFHLRIPPGPFTPASTLSPSSTLDSLEHDSTPIRVLGICILRVVFVRGRLSTRVHQQLARDAAHLEGVLRRRFVSRPPVPDECIDIVDAVCTSTYGRFCDLWSEGVHADKVIRRLRAPGQVVTPNLRDGADDSDDRNDARRVLL</sequence>
<dbReference type="AlphaFoldDB" id="A0A4Y9XWN3"/>
<protein>
    <submittedName>
        <fullName evidence="1">Uncharacterized protein</fullName>
    </submittedName>
</protein>